<dbReference type="RefSeq" id="WP_132978173.1">
    <property type="nucleotide sequence ID" value="NZ_SMAO01000009.1"/>
</dbReference>
<evidence type="ECO:0000313" key="2">
    <source>
        <dbReference type="Proteomes" id="UP000295717"/>
    </source>
</evidence>
<accession>A0A4R3MTY5</accession>
<keyword evidence="2" id="KW-1185">Reference proteome</keyword>
<gene>
    <name evidence="1" type="ORF">EDC35_10955</name>
</gene>
<name>A0A4R3MTY5_9GAMM</name>
<comment type="caution">
    <text evidence="1">The sequence shown here is derived from an EMBL/GenBank/DDBJ whole genome shotgun (WGS) entry which is preliminary data.</text>
</comment>
<reference evidence="1 2" key="1">
    <citation type="submission" date="2019-03" db="EMBL/GenBank/DDBJ databases">
        <title>Genomic Encyclopedia of Type Strains, Phase IV (KMG-IV): sequencing the most valuable type-strain genomes for metagenomic binning, comparative biology and taxonomic classification.</title>
        <authorList>
            <person name="Goeker M."/>
        </authorList>
    </citation>
    <scope>NUCLEOTIDE SEQUENCE [LARGE SCALE GENOMIC DNA]</scope>
    <source>
        <strain evidence="1 2">DSM 13587</strain>
    </source>
</reference>
<evidence type="ECO:0000313" key="1">
    <source>
        <dbReference type="EMBL" id="TCT19177.1"/>
    </source>
</evidence>
<dbReference type="AlphaFoldDB" id="A0A4R3MTY5"/>
<dbReference type="Proteomes" id="UP000295717">
    <property type="component" value="Unassembled WGS sequence"/>
</dbReference>
<proteinExistence type="predicted"/>
<dbReference type="EMBL" id="SMAO01000009">
    <property type="protein sequence ID" value="TCT19177.1"/>
    <property type="molecule type" value="Genomic_DNA"/>
</dbReference>
<organism evidence="1 2">
    <name type="scientific">Thiobaca trueperi</name>
    <dbReference type="NCBI Taxonomy" id="127458"/>
    <lineage>
        <taxon>Bacteria</taxon>
        <taxon>Pseudomonadati</taxon>
        <taxon>Pseudomonadota</taxon>
        <taxon>Gammaproteobacteria</taxon>
        <taxon>Chromatiales</taxon>
        <taxon>Chromatiaceae</taxon>
        <taxon>Thiobaca</taxon>
    </lineage>
</organism>
<sequence length="78" mass="8773">MFTHSLLSRTPRNRFRHTPRRQAGFVRFSVSAAKRIAGRRSVRTEASAPSAIELGLNIEEAIRYFVEAQPGQLYRGGA</sequence>
<protein>
    <submittedName>
        <fullName evidence="1">Uncharacterized protein</fullName>
    </submittedName>
</protein>